<comment type="function">
    <text evidence="11">Catalyses the transfer of galactose onto proteins or lipids.</text>
</comment>
<comment type="subcellular location">
    <subcellularLocation>
        <location evidence="1">Membrane</location>
        <topology evidence="1">Single-pass type II membrane protein</topology>
    </subcellularLocation>
</comment>
<keyword evidence="8" id="KW-1133">Transmembrane helix</keyword>
<feature type="domain" description="Galactosyltransferase C-terminal" evidence="12">
    <location>
        <begin position="175"/>
        <end position="242"/>
    </location>
</feature>
<dbReference type="Pfam" id="PF02709">
    <property type="entry name" value="Glyco_transf_7C"/>
    <property type="match status" value="1"/>
</dbReference>
<keyword evidence="9" id="KW-0472">Membrane</keyword>
<evidence type="ECO:0000256" key="11">
    <source>
        <dbReference type="RuleBase" id="RU368121"/>
    </source>
</evidence>
<evidence type="ECO:0000313" key="15">
    <source>
        <dbReference type="Proteomes" id="UP001164746"/>
    </source>
</evidence>
<reference evidence="14" key="1">
    <citation type="submission" date="2022-11" db="EMBL/GenBank/DDBJ databases">
        <title>Centuries of genome instability and evolution in soft-shell clam transmissible cancer (bioRxiv).</title>
        <authorList>
            <person name="Hart S.F.M."/>
            <person name="Yonemitsu M.A."/>
            <person name="Giersch R.M."/>
            <person name="Beal B.F."/>
            <person name="Arriagada G."/>
            <person name="Davis B.W."/>
            <person name="Ostrander E.A."/>
            <person name="Goff S.P."/>
            <person name="Metzger M.J."/>
        </authorList>
    </citation>
    <scope>NUCLEOTIDE SEQUENCE</scope>
    <source>
        <strain evidence="14">MELC-2E11</strain>
        <tissue evidence="14">Siphon/mantle</tissue>
    </source>
</reference>
<dbReference type="InterPro" id="IPR003859">
    <property type="entry name" value="Galactosyl_T"/>
</dbReference>
<dbReference type="PANTHER" id="PTHR19300">
    <property type="entry name" value="BETA-1,4-GALACTOSYLTRANSFERASE"/>
    <property type="match status" value="1"/>
</dbReference>
<keyword evidence="10 11" id="KW-0325">Glycoprotein</keyword>
<dbReference type="PRINTS" id="PR02050">
    <property type="entry name" value="B14GALTRFASE"/>
</dbReference>
<dbReference type="Proteomes" id="UP001164746">
    <property type="component" value="Chromosome 13"/>
</dbReference>
<evidence type="ECO:0000259" key="13">
    <source>
        <dbReference type="Pfam" id="PF13733"/>
    </source>
</evidence>
<proteinExistence type="inferred from homology"/>
<accession>A0ABY7FPL7</accession>
<dbReference type="Gene3D" id="3.90.550.10">
    <property type="entry name" value="Spore Coat Polysaccharide Biosynthesis Protein SpsA, Chain A"/>
    <property type="match status" value="1"/>
</dbReference>
<keyword evidence="7 11" id="KW-0735">Signal-anchor</keyword>
<dbReference type="InterPro" id="IPR027995">
    <property type="entry name" value="Galactosyl_T_N"/>
</dbReference>
<evidence type="ECO:0000259" key="12">
    <source>
        <dbReference type="Pfam" id="PF02709"/>
    </source>
</evidence>
<feature type="non-terminal residue" evidence="14">
    <location>
        <position position="1"/>
    </location>
</feature>
<keyword evidence="6" id="KW-0812">Transmembrane</keyword>
<dbReference type="EMBL" id="CP111024">
    <property type="protein sequence ID" value="WAR24175.1"/>
    <property type="molecule type" value="Genomic_DNA"/>
</dbReference>
<evidence type="ECO:0000256" key="4">
    <source>
        <dbReference type="ARBA" id="ARBA00022676"/>
    </source>
</evidence>
<evidence type="ECO:0000256" key="1">
    <source>
        <dbReference type="ARBA" id="ARBA00004606"/>
    </source>
</evidence>
<dbReference type="InterPro" id="IPR027791">
    <property type="entry name" value="Galactosyl_T_C"/>
</dbReference>
<dbReference type="InterPro" id="IPR029044">
    <property type="entry name" value="Nucleotide-diphossugar_trans"/>
</dbReference>
<dbReference type="SUPFAM" id="SSF53448">
    <property type="entry name" value="Nucleotide-diphospho-sugar transferases"/>
    <property type="match status" value="1"/>
</dbReference>
<keyword evidence="5 11" id="KW-0808">Transferase</keyword>
<evidence type="ECO:0000313" key="14">
    <source>
        <dbReference type="EMBL" id="WAR24175.1"/>
    </source>
</evidence>
<evidence type="ECO:0000256" key="6">
    <source>
        <dbReference type="ARBA" id="ARBA00022692"/>
    </source>
</evidence>
<keyword evidence="4 11" id="KW-0328">Glycosyltransferase</keyword>
<evidence type="ECO:0000256" key="10">
    <source>
        <dbReference type="ARBA" id="ARBA00023180"/>
    </source>
</evidence>
<evidence type="ECO:0000256" key="7">
    <source>
        <dbReference type="ARBA" id="ARBA00022968"/>
    </source>
</evidence>
<name>A0ABY7FPL7_MYAAR</name>
<evidence type="ECO:0000256" key="3">
    <source>
        <dbReference type="ARBA" id="ARBA00005735"/>
    </source>
</evidence>
<keyword evidence="15" id="KW-1185">Reference proteome</keyword>
<evidence type="ECO:0000256" key="2">
    <source>
        <dbReference type="ARBA" id="ARBA00004922"/>
    </source>
</evidence>
<evidence type="ECO:0000256" key="8">
    <source>
        <dbReference type="ARBA" id="ARBA00022989"/>
    </source>
</evidence>
<dbReference type="EC" id="2.4.1.-" evidence="11"/>
<evidence type="ECO:0000256" key="5">
    <source>
        <dbReference type="ARBA" id="ARBA00022679"/>
    </source>
</evidence>
<comment type="pathway">
    <text evidence="2 11">Protein modification; protein glycosylation.</text>
</comment>
<sequence>YATAKVDIKQSEEFESLLQKAHDDRLNNLENYTLPSPNWDVGRIKLSGNVTPAEVYNGHSLERLRPGGYYSPSDCHAREKLAVIVPYRGRRRQLVILLFHLHNILQRQQRNYAIFVVEMAFPTVFNRGLLANAGYITARQTGKFSCIIVHDVDLLPVNDHNIYTCGKHPRHLNVNSSKYGYNSYVGGVTALRAAQYEKINGFSNAYFGWGKEDDDLYKRMTKEGYRIERPAHEIGIYEEIRKSRADFSNPNNPFSDSLLSRADKRMKQDGVRRVLYRRLTLEYRQLFTWVYISTSELDVMKFIYAVDPELKKSYDRLKLPK</sequence>
<organism evidence="14 15">
    <name type="scientific">Mya arenaria</name>
    <name type="common">Soft-shell clam</name>
    <dbReference type="NCBI Taxonomy" id="6604"/>
    <lineage>
        <taxon>Eukaryota</taxon>
        <taxon>Metazoa</taxon>
        <taxon>Spiralia</taxon>
        <taxon>Lophotrochozoa</taxon>
        <taxon>Mollusca</taxon>
        <taxon>Bivalvia</taxon>
        <taxon>Autobranchia</taxon>
        <taxon>Heteroconchia</taxon>
        <taxon>Euheterodonta</taxon>
        <taxon>Imparidentia</taxon>
        <taxon>Neoheterodontei</taxon>
        <taxon>Myida</taxon>
        <taxon>Myoidea</taxon>
        <taxon>Myidae</taxon>
        <taxon>Mya</taxon>
    </lineage>
</organism>
<dbReference type="PANTHER" id="PTHR19300:SF57">
    <property type="entry name" value="BETA-1,4-N-ACETYLGALACTOSAMINYLTRANSFERASE"/>
    <property type="match status" value="1"/>
</dbReference>
<protein>
    <recommendedName>
        <fullName evidence="11">Beta-1,4-galactosyltransferase</fullName>
        <ecNumber evidence="11">2.4.1.-</ecNumber>
    </recommendedName>
</protein>
<evidence type="ECO:0000256" key="9">
    <source>
        <dbReference type="ARBA" id="ARBA00023136"/>
    </source>
</evidence>
<comment type="similarity">
    <text evidence="3 11">Belongs to the glycosyltransferase 7 family.</text>
</comment>
<gene>
    <name evidence="14" type="ORF">MAR_037844</name>
</gene>
<dbReference type="Pfam" id="PF13733">
    <property type="entry name" value="Glyco_transf_7N"/>
    <property type="match status" value="1"/>
</dbReference>
<feature type="domain" description="Galactosyltransferase N-terminal" evidence="13">
    <location>
        <begin position="43"/>
        <end position="165"/>
    </location>
</feature>